<gene>
    <name evidence="5" type="ORF">POREN0001_1543</name>
</gene>
<dbReference type="GeneID" id="93364809"/>
<evidence type="ECO:0000259" key="4">
    <source>
        <dbReference type="Pfam" id="PF10145"/>
    </source>
</evidence>
<proteinExistence type="predicted"/>
<reference evidence="5 6" key="1">
    <citation type="submission" date="2009-04" db="EMBL/GenBank/DDBJ databases">
        <authorList>
            <person name="Sebastian Y."/>
            <person name="Madupu R."/>
            <person name="Durkin A.S."/>
            <person name="Torralba M."/>
            <person name="Methe B."/>
            <person name="Sutton G.G."/>
            <person name="Strausberg R.L."/>
            <person name="Nelson K.E."/>
        </authorList>
    </citation>
    <scope>NUCLEOTIDE SEQUENCE [LARGE SCALE GENOMIC DNA]</scope>
    <source>
        <strain evidence="6">ATCC 35406 / BCRC 14492 / JCM 8526 / NCTC 13058 / HG 370</strain>
    </source>
</reference>
<feature type="compositionally biased region" description="Polar residues" evidence="3">
    <location>
        <begin position="662"/>
        <end position="672"/>
    </location>
</feature>
<protein>
    <submittedName>
        <fullName evidence="5">Phage tail tape measure protein, TP901 family</fullName>
    </submittedName>
</protein>
<dbReference type="EMBL" id="ACNN01000024">
    <property type="protein sequence ID" value="EEN82604.1"/>
    <property type="molecule type" value="Genomic_DNA"/>
</dbReference>
<keyword evidence="1" id="KW-1188">Viral release from host cell</keyword>
<dbReference type="NCBIfam" id="TIGR01760">
    <property type="entry name" value="tape_meas_TP901"/>
    <property type="match status" value="1"/>
</dbReference>
<dbReference type="Proteomes" id="UP000004295">
    <property type="component" value="Unassembled WGS sequence"/>
</dbReference>
<evidence type="ECO:0000256" key="1">
    <source>
        <dbReference type="ARBA" id="ARBA00022612"/>
    </source>
</evidence>
<accession>C3JBA0</accession>
<dbReference type="STRING" id="553175.POREN0001_1543"/>
<keyword evidence="6" id="KW-1185">Reference proteome</keyword>
<dbReference type="AlphaFoldDB" id="C3JBA0"/>
<keyword evidence="2" id="KW-0175">Coiled coil</keyword>
<feature type="compositionally biased region" description="Low complexity" evidence="3">
    <location>
        <begin position="46"/>
        <end position="56"/>
    </location>
</feature>
<dbReference type="RefSeq" id="WP_004334010.1">
    <property type="nucleotide sequence ID" value="NZ_ACNN01000024.1"/>
</dbReference>
<dbReference type="PANTHER" id="PTHR37813">
    <property type="entry name" value="FELS-2 PROPHAGE PROTEIN"/>
    <property type="match status" value="1"/>
</dbReference>
<sequence length="989" mass="105094">MSQSIHTATIHVDISQALTATDDLAREVSELQSKVNSAGEQATQAAEAAANKTTQASEQTRDAKQRLTKQTNESRDALDQFGEHGERAANRISTAIQTIELSAIISQVQGIASALGDLAAPAINFEQSMADLSAITGSVGEELEDLSKTVRRVGVESGLGASESARAFAILAGQIDVPIEQLKVLQEQTILLAQAGALPLEEASNALAGTINQFGLEASEAARIVNVLAAGSRAGGSEVVDLAESFKVAGAAASSAGVSIEETAAALEILAQNNTKGAEAGTAMRNMLIAMQTRLKIDITKTGFAGGLQIIQKHLDGMSSETEKATFLAKTFGRENIVAAQFLLKNAEGVRAMTKEVTGSNAAIEQANIRNSTWAHRLEVMRARMDELKISINEATGGMLPWMAGLGEQLVPLAQLTPLLTNLKGAFSGINKVLIGSPLGKYALIFGAIAGAIYIAYENSETFRAACQDLWQAVQETAGEMMERLKPAFDALIGAVRDLMPSITQLISTLGGLLASALRSLMPIIRTIIELFARLIPPIVKIIEALMPLVDLIIRLLIPVLDKLGKLIESLGPIFELWGWWIENFVIKPLEVAIGLVADLIDWIGDLFATDPPTDKIEATTRAIDDQTRAIRDNNQARGVQSLGGAGGSWGDDKKEAPTKVETPTHSLSLPSTKKDKGEEKKIYNLTTIEGLTNNISKLQEQLNKSNKEDAIALQKKINEYQQILDKLKEIIAIESRASKRVGIGETLDKAGKVANKNDLFGRDKKQQQEDAKKWDAKELVSGAVNKAPETLYNATKKSLDRARKEWDRYVAGVQKSVGNIANLAGTMGGIIGNLGDMTESSMLQAAGAWLEWGANVASVIKDALPNLLSLFNANVAVSASEAGKSQAGIPVVGPIMAAVSIASIIASLTSIPKVNAFADGGIVYGPTLSLTGEYAGASSNPEVIAPLDKLRSLIQPMSAGGGGQVEFKIRGRELVGILSKEGTIRKLS</sequence>
<comment type="caution">
    <text evidence="5">The sequence shown here is derived from an EMBL/GenBank/DDBJ whole genome shotgun (WGS) entry which is preliminary data.</text>
</comment>
<feature type="coiled-coil region" evidence="2">
    <location>
        <begin position="689"/>
        <end position="731"/>
    </location>
</feature>
<evidence type="ECO:0000256" key="3">
    <source>
        <dbReference type="SAM" id="MobiDB-lite"/>
    </source>
</evidence>
<organism evidence="5 6">
    <name type="scientific">Porphyromonas endodontalis (strain ATCC 35406 / DSM 24491 / JCM 8526 / CCUG 16442 / BCRC 14492 / NCTC 13058 / HG 370)</name>
    <name type="common">Bacteroides endodontalis</name>
    <dbReference type="NCBI Taxonomy" id="553175"/>
    <lineage>
        <taxon>Bacteria</taxon>
        <taxon>Pseudomonadati</taxon>
        <taxon>Bacteroidota</taxon>
        <taxon>Bacteroidia</taxon>
        <taxon>Bacteroidales</taxon>
        <taxon>Porphyromonadaceae</taxon>
        <taxon>Porphyromonas</taxon>
    </lineage>
</organism>
<dbReference type="Pfam" id="PF10145">
    <property type="entry name" value="PhageMin_Tail"/>
    <property type="match status" value="1"/>
</dbReference>
<evidence type="ECO:0000313" key="6">
    <source>
        <dbReference type="Proteomes" id="UP000004295"/>
    </source>
</evidence>
<name>C3JBA0_POREA</name>
<feature type="region of interest" description="Disordered" evidence="3">
    <location>
        <begin position="46"/>
        <end position="74"/>
    </location>
</feature>
<dbReference type="eggNOG" id="COG5283">
    <property type="taxonomic scope" value="Bacteria"/>
</dbReference>
<feature type="domain" description="Phage tail tape measure protein" evidence="4">
    <location>
        <begin position="148"/>
        <end position="333"/>
    </location>
</feature>
<dbReference type="PANTHER" id="PTHR37813:SF1">
    <property type="entry name" value="FELS-2 PROPHAGE PROTEIN"/>
    <property type="match status" value="1"/>
</dbReference>
<feature type="region of interest" description="Disordered" evidence="3">
    <location>
        <begin position="639"/>
        <end position="674"/>
    </location>
</feature>
<evidence type="ECO:0000256" key="2">
    <source>
        <dbReference type="SAM" id="Coils"/>
    </source>
</evidence>
<dbReference type="InterPro" id="IPR010090">
    <property type="entry name" value="Phage_tape_meas"/>
</dbReference>
<evidence type="ECO:0000313" key="5">
    <source>
        <dbReference type="EMBL" id="EEN82604.1"/>
    </source>
</evidence>